<proteinExistence type="predicted"/>
<feature type="modified residue" description="4-aspartylphosphate" evidence="5">
    <location>
        <position position="60"/>
    </location>
</feature>
<evidence type="ECO:0000256" key="3">
    <source>
        <dbReference type="ARBA" id="ARBA00023159"/>
    </source>
</evidence>
<dbReference type="Pfam" id="PF00072">
    <property type="entry name" value="Response_reg"/>
    <property type="match status" value="1"/>
</dbReference>
<reference evidence="8 9" key="1">
    <citation type="submission" date="2020-07" db="EMBL/GenBank/DDBJ databases">
        <title>Facklamia lactis sp. nov., isolated from raw milk.</title>
        <authorList>
            <person name="Doll E.V."/>
            <person name="Huptas C."/>
            <person name="Staib L."/>
            <person name="Wenning M."/>
            <person name="Scherer S."/>
        </authorList>
    </citation>
    <scope>NUCLEOTIDE SEQUENCE [LARGE SCALE GENOMIC DNA]</scope>
    <source>
        <strain evidence="8 9">DSM 104272</strain>
    </source>
</reference>
<feature type="domain" description="Response regulatory" evidence="6">
    <location>
        <begin position="3"/>
        <end position="125"/>
    </location>
</feature>
<evidence type="ECO:0000313" key="9">
    <source>
        <dbReference type="Proteomes" id="UP000823401"/>
    </source>
</evidence>
<feature type="domain" description="HTH LytTR-type" evidence="7">
    <location>
        <begin position="135"/>
        <end position="207"/>
    </location>
</feature>
<organism evidence="8 9">
    <name type="scientific">Ruoffia tabacinasalis</name>
    <dbReference type="NCBI Taxonomy" id="87458"/>
    <lineage>
        <taxon>Bacteria</taxon>
        <taxon>Bacillati</taxon>
        <taxon>Bacillota</taxon>
        <taxon>Bacilli</taxon>
        <taxon>Lactobacillales</taxon>
        <taxon>Aerococcaceae</taxon>
        <taxon>Ruoffia</taxon>
    </lineage>
</organism>
<dbReference type="SUPFAM" id="SSF52172">
    <property type="entry name" value="CheY-like"/>
    <property type="match status" value="1"/>
</dbReference>
<dbReference type="InterPro" id="IPR001789">
    <property type="entry name" value="Sig_transdc_resp-reg_receiver"/>
</dbReference>
<dbReference type="Proteomes" id="UP000823401">
    <property type="component" value="Unassembled WGS sequence"/>
</dbReference>
<dbReference type="PANTHER" id="PTHR37299">
    <property type="entry name" value="TRANSCRIPTIONAL REGULATOR-RELATED"/>
    <property type="match status" value="1"/>
</dbReference>
<comment type="caution">
    <text evidence="8">The sequence shown here is derived from an EMBL/GenBank/DDBJ whole genome shotgun (WGS) entry which is preliminary data.</text>
</comment>
<comment type="function">
    <text evidence="4">Required for high-level post-exponential phase expression of a series of secreted proteins.</text>
</comment>
<dbReference type="Pfam" id="PF04397">
    <property type="entry name" value="LytTR"/>
    <property type="match status" value="1"/>
</dbReference>
<name>A0ABS0LIU9_9LACT</name>
<evidence type="ECO:0000256" key="5">
    <source>
        <dbReference type="PROSITE-ProRule" id="PRU00169"/>
    </source>
</evidence>
<dbReference type="InterPro" id="IPR046947">
    <property type="entry name" value="LytR-like"/>
</dbReference>
<dbReference type="Gene3D" id="2.40.50.1020">
    <property type="entry name" value="LytTr DNA-binding domain"/>
    <property type="match status" value="1"/>
</dbReference>
<dbReference type="SMART" id="SM00448">
    <property type="entry name" value="REC"/>
    <property type="match status" value="1"/>
</dbReference>
<dbReference type="InterPro" id="IPR007492">
    <property type="entry name" value="LytTR_DNA-bd_dom"/>
</dbReference>
<evidence type="ECO:0000313" key="8">
    <source>
        <dbReference type="EMBL" id="MBG9977982.1"/>
    </source>
</evidence>
<gene>
    <name evidence="8" type="ORF">HYQ42_04200</name>
</gene>
<evidence type="ECO:0000259" key="6">
    <source>
        <dbReference type="PROSITE" id="PS50110"/>
    </source>
</evidence>
<dbReference type="InterPro" id="IPR011006">
    <property type="entry name" value="CheY-like_superfamily"/>
</dbReference>
<keyword evidence="5" id="KW-0597">Phosphoprotein</keyword>
<dbReference type="SMART" id="SM00850">
    <property type="entry name" value="LytTR"/>
    <property type="match status" value="1"/>
</dbReference>
<evidence type="ECO:0000256" key="2">
    <source>
        <dbReference type="ARBA" id="ARBA00023012"/>
    </source>
</evidence>
<evidence type="ECO:0000256" key="4">
    <source>
        <dbReference type="ARBA" id="ARBA00037164"/>
    </source>
</evidence>
<keyword evidence="3" id="KW-0010">Activator</keyword>
<dbReference type="RefSeq" id="WP_197104110.1">
    <property type="nucleotide sequence ID" value="NZ_JACCEL010000007.1"/>
</dbReference>
<keyword evidence="9" id="KW-1185">Reference proteome</keyword>
<sequence>MIEILICDDQEIITKQLSQLIQEYTLQHKTSFWVKSYQSGEQLITYLQKEEPMKRIILLDIEMPIMNGLEVAKYIRHDLKDYASEIIFVTGTNGYERNLFQVKPSGFIPKPIKRTQLFETLGRSYQLLETQSPFFNYSQNGIDKSILLDNILYFESHGRKKVIVSQHHNDWFYENMSQLNQRLEEYPQFVHCHRSYIVNVNHVVRIDGSDLVMENKQLISVKPKERARVEHVLLELF</sequence>
<evidence type="ECO:0000259" key="7">
    <source>
        <dbReference type="PROSITE" id="PS50930"/>
    </source>
</evidence>
<dbReference type="CDD" id="cd00156">
    <property type="entry name" value="REC"/>
    <property type="match status" value="1"/>
</dbReference>
<dbReference type="PROSITE" id="PS50930">
    <property type="entry name" value="HTH_LYTTR"/>
    <property type="match status" value="1"/>
</dbReference>
<dbReference type="Gene3D" id="3.40.50.2300">
    <property type="match status" value="1"/>
</dbReference>
<keyword evidence="1" id="KW-0963">Cytoplasm</keyword>
<dbReference type="PANTHER" id="PTHR37299:SF3">
    <property type="entry name" value="STAGE 0 SPORULATION PROTEIN A HOMOLOG"/>
    <property type="match status" value="1"/>
</dbReference>
<evidence type="ECO:0000256" key="1">
    <source>
        <dbReference type="ARBA" id="ARBA00022490"/>
    </source>
</evidence>
<keyword evidence="2" id="KW-0902">Two-component regulatory system</keyword>
<dbReference type="EMBL" id="JACCEL010000007">
    <property type="protein sequence ID" value="MBG9977982.1"/>
    <property type="molecule type" value="Genomic_DNA"/>
</dbReference>
<dbReference type="PROSITE" id="PS50110">
    <property type="entry name" value="RESPONSE_REGULATORY"/>
    <property type="match status" value="1"/>
</dbReference>
<accession>A0ABS0LIU9</accession>
<protein>
    <submittedName>
        <fullName evidence="8">Response regulator transcription factor</fullName>
    </submittedName>
</protein>